<dbReference type="Proteomes" id="UP000646579">
    <property type="component" value="Unassembled WGS sequence"/>
</dbReference>
<proteinExistence type="predicted"/>
<feature type="region of interest" description="Disordered" evidence="1">
    <location>
        <begin position="1"/>
        <end position="25"/>
    </location>
</feature>
<comment type="caution">
    <text evidence="2">The sequence shown here is derived from an EMBL/GenBank/DDBJ whole genome shotgun (WGS) entry which is preliminary data.</text>
</comment>
<organism evidence="2 3">
    <name type="scientific">Devosia pacifica</name>
    <dbReference type="NCBI Taxonomy" id="1335967"/>
    <lineage>
        <taxon>Bacteria</taxon>
        <taxon>Pseudomonadati</taxon>
        <taxon>Pseudomonadota</taxon>
        <taxon>Alphaproteobacteria</taxon>
        <taxon>Hyphomicrobiales</taxon>
        <taxon>Devosiaceae</taxon>
        <taxon>Devosia</taxon>
    </lineage>
</organism>
<protein>
    <submittedName>
        <fullName evidence="2">Uncharacterized protein</fullName>
    </submittedName>
</protein>
<dbReference type="EMBL" id="BMZE01000001">
    <property type="protein sequence ID" value="GHA19108.1"/>
    <property type="molecule type" value="Genomic_DNA"/>
</dbReference>
<evidence type="ECO:0000313" key="3">
    <source>
        <dbReference type="Proteomes" id="UP000646579"/>
    </source>
</evidence>
<sequence>MFGEGVTWSDHVSTDRNDACSLGNPRWSVDTSLPQPLSEIIPRIDVPKAEIVRLNSIEPLLKTLHAVWKAKQLKWMDRMG</sequence>
<keyword evidence="3" id="KW-1185">Reference proteome</keyword>
<reference evidence="2" key="1">
    <citation type="journal article" date="2014" name="Int. J. Syst. Evol. Microbiol.">
        <title>Complete genome sequence of Corynebacterium casei LMG S-19264T (=DSM 44701T), isolated from a smear-ripened cheese.</title>
        <authorList>
            <consortium name="US DOE Joint Genome Institute (JGI-PGF)"/>
            <person name="Walter F."/>
            <person name="Albersmeier A."/>
            <person name="Kalinowski J."/>
            <person name="Ruckert C."/>
        </authorList>
    </citation>
    <scope>NUCLEOTIDE SEQUENCE</scope>
    <source>
        <strain evidence="2">KCTC 32437</strain>
    </source>
</reference>
<reference evidence="2" key="2">
    <citation type="submission" date="2020-09" db="EMBL/GenBank/DDBJ databases">
        <authorList>
            <person name="Sun Q."/>
            <person name="Kim S."/>
        </authorList>
    </citation>
    <scope>NUCLEOTIDE SEQUENCE</scope>
    <source>
        <strain evidence="2">KCTC 32437</strain>
    </source>
</reference>
<name>A0A918S1S0_9HYPH</name>
<gene>
    <name evidence="2" type="ORF">GCM10007989_13230</name>
</gene>
<dbReference type="AlphaFoldDB" id="A0A918S1S0"/>
<evidence type="ECO:0000313" key="2">
    <source>
        <dbReference type="EMBL" id="GHA19108.1"/>
    </source>
</evidence>
<evidence type="ECO:0000256" key="1">
    <source>
        <dbReference type="SAM" id="MobiDB-lite"/>
    </source>
</evidence>
<accession>A0A918S1S0</accession>